<dbReference type="PANTHER" id="PTHR14119:SF3">
    <property type="entry name" value="ISOCHORISMATASE DOMAIN-CONTAINING PROTEIN 2"/>
    <property type="match status" value="1"/>
</dbReference>
<dbReference type="Gene3D" id="3.40.50.850">
    <property type="entry name" value="Isochorismatase-like"/>
    <property type="match status" value="1"/>
</dbReference>
<feature type="domain" description="Isochorismatase-like" evidence="1">
    <location>
        <begin position="27"/>
        <end position="177"/>
    </location>
</feature>
<dbReference type="GO" id="GO:0016787">
    <property type="term" value="F:hydrolase activity"/>
    <property type="evidence" value="ECO:0007669"/>
    <property type="project" value="UniProtKB-KW"/>
</dbReference>
<protein>
    <submittedName>
        <fullName evidence="2">Hydrolase</fullName>
    </submittedName>
</protein>
<reference evidence="2 3" key="1">
    <citation type="submission" date="2017-06" db="EMBL/GenBank/DDBJ databases">
        <authorList>
            <consortium name="Pathogen Informatics"/>
        </authorList>
    </citation>
    <scope>NUCLEOTIDE SEQUENCE [LARGE SCALE GENOMIC DNA]</scope>
    <source>
        <strain evidence="2 3">NCTC12947</strain>
    </source>
</reference>
<evidence type="ECO:0000259" key="1">
    <source>
        <dbReference type="Pfam" id="PF00857"/>
    </source>
</evidence>
<dbReference type="Proteomes" id="UP000215539">
    <property type="component" value="Chromosome 1"/>
</dbReference>
<dbReference type="InterPro" id="IPR036380">
    <property type="entry name" value="Isochorismatase-like_sf"/>
</dbReference>
<keyword evidence="2" id="KW-0378">Hydrolase</keyword>
<accession>A0AAX2GYZ1</accession>
<dbReference type="InterPro" id="IPR050993">
    <property type="entry name" value="Isochorismatase_domain"/>
</dbReference>
<dbReference type="InterPro" id="IPR000868">
    <property type="entry name" value="Isochorismatase-like_dom"/>
</dbReference>
<sequence length="199" mass="22162">MINIGYINNRFKSLNRNQINMLQIQQTQLVVLDIQGKLSQIVYKSDEMLANSRIMVQGAQALGIPILWVEQTPDKLGATHPSLVALRTDNGAITKKTFSAYGNPEFVERLQTHYRPQVLLIGIETHICIYQTALDMLEAGFEVYVVADAVSSRTADNKATALAMLQSEGVKLTTTESALFALLRTSEHPQFRTVAKLIK</sequence>
<dbReference type="AlphaFoldDB" id="A0AAX2GYZ1"/>
<gene>
    <name evidence="2" type="primary">ycaC</name>
    <name evidence="2" type="ORF">SAMEA44541418_01617</name>
</gene>
<dbReference type="SUPFAM" id="SSF52499">
    <property type="entry name" value="Isochorismatase-like hydrolases"/>
    <property type="match status" value="1"/>
</dbReference>
<proteinExistence type="predicted"/>
<dbReference type="Pfam" id="PF00857">
    <property type="entry name" value="Isochorismatase"/>
    <property type="match status" value="1"/>
</dbReference>
<dbReference type="PANTHER" id="PTHR14119">
    <property type="entry name" value="HYDROLASE"/>
    <property type="match status" value="1"/>
</dbReference>
<dbReference type="EMBL" id="LT906449">
    <property type="protein sequence ID" value="SNV12783.1"/>
    <property type="molecule type" value="Genomic_DNA"/>
</dbReference>
<evidence type="ECO:0000313" key="2">
    <source>
        <dbReference type="EMBL" id="SNV12783.1"/>
    </source>
</evidence>
<evidence type="ECO:0000313" key="3">
    <source>
        <dbReference type="Proteomes" id="UP000215539"/>
    </source>
</evidence>
<organism evidence="2 3">
    <name type="scientific">Capnocytophaga haemolytica</name>
    <dbReference type="NCBI Taxonomy" id="45243"/>
    <lineage>
        <taxon>Bacteria</taxon>
        <taxon>Pseudomonadati</taxon>
        <taxon>Bacteroidota</taxon>
        <taxon>Flavobacteriia</taxon>
        <taxon>Flavobacteriales</taxon>
        <taxon>Flavobacteriaceae</taxon>
        <taxon>Capnocytophaga</taxon>
    </lineage>
</organism>
<name>A0AAX2GYZ1_9FLAO</name>